<protein>
    <submittedName>
        <fullName evidence="2">Uncharacterized protein</fullName>
    </submittedName>
</protein>
<sequence length="192" mass="21854">MEIDKKRIEDAIIQQVASDLISDESLWDRAKRAFDVSIEKLWTEVAETRLRSEIELAIANGFEREYIKLDSFGQQNGEKTSIRAELEKQINGYWNTRVDRQGKPSNAYGSDMTRAEWMMTQLVAADFKGEMKQHVVNLGGSLKDHLRKQLHETVNGLLSEVFYVRSQGDEELKRQDRSTTKPPAAPIGGPNA</sequence>
<keyword evidence="3" id="KW-1185">Reference proteome</keyword>
<dbReference type="RefSeq" id="WP_104756890.1">
    <property type="nucleotide sequence ID" value="NZ_PTRC01000033.1"/>
</dbReference>
<organism evidence="2 3">
    <name type="scientific">Brucella oryzae</name>
    <dbReference type="NCBI Taxonomy" id="335286"/>
    <lineage>
        <taxon>Bacteria</taxon>
        <taxon>Pseudomonadati</taxon>
        <taxon>Pseudomonadota</taxon>
        <taxon>Alphaproteobacteria</taxon>
        <taxon>Hyphomicrobiales</taxon>
        <taxon>Brucellaceae</taxon>
        <taxon>Brucella/Ochrobactrum group</taxon>
        <taxon>Brucella</taxon>
    </lineage>
</organism>
<evidence type="ECO:0000313" key="3">
    <source>
        <dbReference type="Proteomes" id="UP000238493"/>
    </source>
</evidence>
<dbReference type="AlphaFoldDB" id="A0A2S7IVZ4"/>
<evidence type="ECO:0000256" key="1">
    <source>
        <dbReference type="SAM" id="MobiDB-lite"/>
    </source>
</evidence>
<dbReference type="EMBL" id="PTRC01000033">
    <property type="protein sequence ID" value="PQA72184.1"/>
    <property type="molecule type" value="Genomic_DNA"/>
</dbReference>
<dbReference type="OrthoDB" id="8441542at2"/>
<evidence type="ECO:0000313" key="2">
    <source>
        <dbReference type="EMBL" id="PQA72184.1"/>
    </source>
</evidence>
<feature type="compositionally biased region" description="Basic and acidic residues" evidence="1">
    <location>
        <begin position="169"/>
        <end position="179"/>
    </location>
</feature>
<proteinExistence type="predicted"/>
<reference evidence="2 3" key="1">
    <citation type="submission" date="2018-02" db="EMBL/GenBank/DDBJ databases">
        <title>Draft genome sequence of Ochrobactrum oryzae found in Brazil.</title>
        <authorList>
            <person name="Cerdeira L."/>
            <person name="Andrade F."/>
            <person name="Zacariotto T."/>
            <person name="Barbosa B."/>
            <person name="Santos S."/>
            <person name="Cassetari V."/>
            <person name="Lincopan N."/>
        </authorList>
    </citation>
    <scope>NUCLEOTIDE SEQUENCE [LARGE SCALE GENOMIC DNA]</scope>
    <source>
        <strain evidence="2 3">OA447</strain>
    </source>
</reference>
<dbReference type="Proteomes" id="UP000238493">
    <property type="component" value="Unassembled WGS sequence"/>
</dbReference>
<name>A0A2S7IVZ4_9HYPH</name>
<accession>A0A2S7IVZ4</accession>
<gene>
    <name evidence="2" type="ORF">C3731_17445</name>
</gene>
<comment type="caution">
    <text evidence="2">The sequence shown here is derived from an EMBL/GenBank/DDBJ whole genome shotgun (WGS) entry which is preliminary data.</text>
</comment>
<feature type="region of interest" description="Disordered" evidence="1">
    <location>
        <begin position="169"/>
        <end position="192"/>
    </location>
</feature>